<comment type="caution">
    <text evidence="2">The sequence shown here is derived from an EMBL/GenBank/DDBJ whole genome shotgun (WGS) entry which is preliminary data.</text>
</comment>
<keyword evidence="1" id="KW-1133">Transmembrane helix</keyword>
<reference evidence="2 3" key="1">
    <citation type="submission" date="2020-07" db="EMBL/GenBank/DDBJ databases">
        <title>Sequencing the genomes of 1000 actinobacteria strains.</title>
        <authorList>
            <person name="Klenk H.-P."/>
        </authorList>
    </citation>
    <scope>NUCLEOTIDE SEQUENCE [LARGE SCALE GENOMIC DNA]</scope>
    <source>
        <strain evidence="2 3">DSM 21349</strain>
    </source>
</reference>
<feature type="transmembrane region" description="Helical" evidence="1">
    <location>
        <begin position="386"/>
        <end position="411"/>
    </location>
</feature>
<feature type="transmembrane region" description="Helical" evidence="1">
    <location>
        <begin position="340"/>
        <end position="365"/>
    </location>
</feature>
<dbReference type="AlphaFoldDB" id="A0A7W3IZF6"/>
<proteinExistence type="predicted"/>
<feature type="transmembrane region" description="Helical" evidence="1">
    <location>
        <begin position="193"/>
        <end position="215"/>
    </location>
</feature>
<organism evidence="2 3">
    <name type="scientific">Nocardioides ginsengisegetis</name>
    <dbReference type="NCBI Taxonomy" id="661491"/>
    <lineage>
        <taxon>Bacteria</taxon>
        <taxon>Bacillati</taxon>
        <taxon>Actinomycetota</taxon>
        <taxon>Actinomycetes</taxon>
        <taxon>Propionibacteriales</taxon>
        <taxon>Nocardioidaceae</taxon>
        <taxon>Nocardioides</taxon>
    </lineage>
</organism>
<dbReference type="EMBL" id="JACGXA010000001">
    <property type="protein sequence ID" value="MBA8803530.1"/>
    <property type="molecule type" value="Genomic_DNA"/>
</dbReference>
<feature type="transmembrane region" description="Helical" evidence="1">
    <location>
        <begin position="20"/>
        <end position="44"/>
    </location>
</feature>
<feature type="transmembrane region" description="Helical" evidence="1">
    <location>
        <begin position="489"/>
        <end position="513"/>
    </location>
</feature>
<dbReference type="RefSeq" id="WP_182538555.1">
    <property type="nucleotide sequence ID" value="NZ_JACGXA010000001.1"/>
</dbReference>
<accession>A0A7W3IZF6</accession>
<name>A0A7W3IZF6_9ACTN</name>
<feature type="transmembrane region" description="Helical" evidence="1">
    <location>
        <begin position="423"/>
        <end position="444"/>
    </location>
</feature>
<protein>
    <submittedName>
        <fullName evidence="2">ABC-2 type transport system permease protein</fullName>
    </submittedName>
</protein>
<feature type="transmembrane region" description="Helical" evidence="1">
    <location>
        <begin position="125"/>
        <end position="148"/>
    </location>
</feature>
<feature type="transmembrane region" description="Helical" evidence="1">
    <location>
        <begin position="451"/>
        <end position="469"/>
    </location>
</feature>
<feature type="transmembrane region" description="Helical" evidence="1">
    <location>
        <begin position="80"/>
        <end position="100"/>
    </location>
</feature>
<feature type="transmembrane region" description="Helical" evidence="1">
    <location>
        <begin position="235"/>
        <end position="255"/>
    </location>
</feature>
<keyword evidence="3" id="KW-1185">Reference proteome</keyword>
<feature type="transmembrane region" description="Helical" evidence="1">
    <location>
        <begin position="294"/>
        <end position="315"/>
    </location>
</feature>
<evidence type="ECO:0000313" key="2">
    <source>
        <dbReference type="EMBL" id="MBA8803530.1"/>
    </source>
</evidence>
<gene>
    <name evidence="2" type="ORF">FB382_001821</name>
</gene>
<dbReference type="Proteomes" id="UP000580910">
    <property type="component" value="Unassembled WGS sequence"/>
</dbReference>
<evidence type="ECO:0000256" key="1">
    <source>
        <dbReference type="SAM" id="Phobius"/>
    </source>
</evidence>
<keyword evidence="1" id="KW-0812">Transmembrane</keyword>
<feature type="transmembrane region" description="Helical" evidence="1">
    <location>
        <begin position="160"/>
        <end position="181"/>
    </location>
</feature>
<sequence length="521" mass="52873">MNRFTGTLALTRRAVRRDRILLVVWIGLLVLVVYASAAATAGLYPSVADRVSAARAINASPAIVALYGPILDVTSLGELAMTKLTVLYAVIVALLLLVVVRRHTRGEEESGHAELLGGTAIGPDALLAAALLEGTSIAATVGVLAAAADVAGGLPLTGSVAFGASWAGIGLVAAALTAVACQLSASSRTCAGLAGGALAVLYLLRAVGDTGPVWLSWLSPFGWSTRLSAWRDPRWWVLLLDVGLALGLSSTAQLLRNRRDLGSGIVPARPGPAQGGARLGDAFALAWRVHRTALLSWTLGVAAMGGVMGAIAPGVKDLLDTDAGRRMIESIGGAGALEDALLAAVLSIAAVVITCFGLAVVGHGGTDEHDGRTEQVLATATSRTRAFVASTAVATGGAAWLLAVTGLATGVGLGRDAPGLVEAALAQAPAVWTVLAVAVLLFAVDSRWAPLGWGVLGACFVVGQLGDLLHLPGWLVGLSPYAHSPAMPVVAFAATPALVLTGVAAAVLVTAWWRYAGRDIG</sequence>
<keyword evidence="1" id="KW-0472">Membrane</keyword>
<evidence type="ECO:0000313" key="3">
    <source>
        <dbReference type="Proteomes" id="UP000580910"/>
    </source>
</evidence>